<dbReference type="Gene3D" id="3.30.565.10">
    <property type="entry name" value="Histidine kinase-like ATPase, C-terminal domain"/>
    <property type="match status" value="2"/>
</dbReference>
<feature type="region of interest" description="Disordered" evidence="1">
    <location>
        <begin position="278"/>
        <end position="299"/>
    </location>
</feature>
<feature type="compositionally biased region" description="Polar residues" evidence="1">
    <location>
        <begin position="288"/>
        <end position="297"/>
    </location>
</feature>
<proteinExistence type="predicted"/>
<gene>
    <name evidence="2" type="ORF">PBIL07802_LOCUS26785</name>
</gene>
<protein>
    <submittedName>
        <fullName evidence="2">Uncharacterized protein</fullName>
    </submittedName>
</protein>
<name>A0A7S3LU48_9EUKA</name>
<evidence type="ECO:0000256" key="1">
    <source>
        <dbReference type="SAM" id="MobiDB-lite"/>
    </source>
</evidence>
<dbReference type="EMBL" id="HBIB01041047">
    <property type="protein sequence ID" value="CAE0264480.1"/>
    <property type="molecule type" value="Transcribed_RNA"/>
</dbReference>
<feature type="region of interest" description="Disordered" evidence="1">
    <location>
        <begin position="352"/>
        <end position="404"/>
    </location>
</feature>
<accession>A0A7S3LU48</accession>
<sequence length="821" mass="88782">MIKRTVSDKTSFLYRLVNRLRSPIAGLITETHVTRERIRHGHKNGHDESIVLPVHLEGAIKRVEKGLGDITAAVDALVDLSLLSTTAFSSSMAGTDAWQISSLKGLLVKACSDYFREDKKIRGGVYLGVDPLLPEVVRTNVVLARRLITELLSNAVLHSGGGDIRVSLVLLADGDEQGVSVNNGKSSAQQKKARKARGSIGSSVQATDEIVGGEDVGKACTDDGSAGISSTLRLPRLDEQGKRVTKEIQIGVVVEDEGQGMSLDTMHHIAMQCILKGSSGKKKKNHPADSTTTSQTADGFVSKYNKPSMLWRPSGLDQYQAPEEWAEMRELAWENTSKSTSTAHFASTFRLNGSAVHPSRESGNEDQGKASEIRRRKTGMEGGSEWGAGGANNSNDGPVRRSDVDKNKGLGLGLPACRRICVSLGGDLSMMSTVGLGTTATCSFAAQLEPANRRVVVKSISDEGLSMMDADDGDVLLLSQREALRVWLGGNHSGRCCTLSPTTCSRCRRFLRYVSCRDDHDHNLARYTSSAEEPSSGGDDCGHLALECPLHRVKTLVVDFSSREVGDELEAIARAREPNEIPFSPGGGTSSGHQREQQELSFHPAVDEKEAHLSTYLSNLAHAFRRASHPGGTDDGGVSMMGGAEGHITIVCLADEYWHSAFESLYMRSWHPPAKSKIAFVDGPFCSWDLKKLQKRRPNRLRKTDLGMSSRTGTVGSRRPSVDGSGELFRCRTIDLPGITEGRQLGVESSVAKISSSELGGSVDEAESARDRDVRRAWSATDSTHNVLLEKSIEVLPGTIFFGGQTLDEWAASSKKSKEAD</sequence>
<dbReference type="InterPro" id="IPR036890">
    <property type="entry name" value="HATPase_C_sf"/>
</dbReference>
<feature type="region of interest" description="Disordered" evidence="1">
    <location>
        <begin position="576"/>
        <end position="597"/>
    </location>
</feature>
<dbReference type="SUPFAM" id="SSF55874">
    <property type="entry name" value="ATPase domain of HSP90 chaperone/DNA topoisomerase II/histidine kinase"/>
    <property type="match status" value="1"/>
</dbReference>
<feature type="region of interest" description="Disordered" evidence="1">
    <location>
        <begin position="704"/>
        <end position="723"/>
    </location>
</feature>
<evidence type="ECO:0000313" key="2">
    <source>
        <dbReference type="EMBL" id="CAE0264480.1"/>
    </source>
</evidence>
<reference evidence="2" key="1">
    <citation type="submission" date="2021-01" db="EMBL/GenBank/DDBJ databases">
        <authorList>
            <person name="Corre E."/>
            <person name="Pelletier E."/>
            <person name="Niang G."/>
            <person name="Scheremetjew M."/>
            <person name="Finn R."/>
            <person name="Kale V."/>
            <person name="Holt S."/>
            <person name="Cochrane G."/>
            <person name="Meng A."/>
            <person name="Brown T."/>
            <person name="Cohen L."/>
        </authorList>
    </citation>
    <scope>NUCLEOTIDE SEQUENCE</scope>
    <source>
        <strain evidence="2">NIES-2562</strain>
    </source>
</reference>
<feature type="compositionally biased region" description="Gly residues" evidence="1">
    <location>
        <begin position="380"/>
        <end position="390"/>
    </location>
</feature>
<organism evidence="2">
    <name type="scientific">Palpitomonas bilix</name>
    <dbReference type="NCBI Taxonomy" id="652834"/>
    <lineage>
        <taxon>Eukaryota</taxon>
        <taxon>Eukaryota incertae sedis</taxon>
    </lineage>
</organism>
<dbReference type="AlphaFoldDB" id="A0A7S3LU48"/>
<feature type="compositionally biased region" description="Basic and acidic residues" evidence="1">
    <location>
        <begin position="358"/>
        <end position="373"/>
    </location>
</feature>